<dbReference type="EMBL" id="GBXM01098749">
    <property type="protein sequence ID" value="JAH09828.1"/>
    <property type="molecule type" value="Transcribed_RNA"/>
</dbReference>
<proteinExistence type="predicted"/>
<reference evidence="1" key="2">
    <citation type="journal article" date="2015" name="Fish Shellfish Immunol.">
        <title>Early steps in the European eel (Anguilla anguilla)-Vibrio vulnificus interaction in the gills: Role of the RtxA13 toxin.</title>
        <authorList>
            <person name="Callol A."/>
            <person name="Pajuelo D."/>
            <person name="Ebbesson L."/>
            <person name="Teles M."/>
            <person name="MacKenzie S."/>
            <person name="Amaro C."/>
        </authorList>
    </citation>
    <scope>NUCLEOTIDE SEQUENCE</scope>
</reference>
<reference evidence="1" key="1">
    <citation type="submission" date="2014-11" db="EMBL/GenBank/DDBJ databases">
        <authorList>
            <person name="Amaro Gonzalez C."/>
        </authorList>
    </citation>
    <scope>NUCLEOTIDE SEQUENCE</scope>
</reference>
<dbReference type="AlphaFoldDB" id="A0A0E9Q144"/>
<sequence>MLFLVVTVFIFVIIVIVKHCSIFSLKTCEEHIWFDLLLCWPLHLFRNVMLPVA</sequence>
<evidence type="ECO:0000313" key="1">
    <source>
        <dbReference type="EMBL" id="JAH09828.1"/>
    </source>
</evidence>
<organism evidence="1">
    <name type="scientific">Anguilla anguilla</name>
    <name type="common">European freshwater eel</name>
    <name type="synonym">Muraena anguilla</name>
    <dbReference type="NCBI Taxonomy" id="7936"/>
    <lineage>
        <taxon>Eukaryota</taxon>
        <taxon>Metazoa</taxon>
        <taxon>Chordata</taxon>
        <taxon>Craniata</taxon>
        <taxon>Vertebrata</taxon>
        <taxon>Euteleostomi</taxon>
        <taxon>Actinopterygii</taxon>
        <taxon>Neopterygii</taxon>
        <taxon>Teleostei</taxon>
        <taxon>Anguilliformes</taxon>
        <taxon>Anguillidae</taxon>
        <taxon>Anguilla</taxon>
    </lineage>
</organism>
<name>A0A0E9Q144_ANGAN</name>
<protein>
    <submittedName>
        <fullName evidence="1">Uncharacterized protein</fullName>
    </submittedName>
</protein>
<accession>A0A0E9Q144</accession>